<dbReference type="OrthoDB" id="670210at2"/>
<dbReference type="InterPro" id="IPR013525">
    <property type="entry name" value="ABC2_TM"/>
</dbReference>
<reference evidence="9" key="1">
    <citation type="submission" date="2016-06" db="EMBL/GenBank/DDBJ databases">
        <authorList>
            <person name="Varghese N."/>
            <person name="Submissions Spin"/>
        </authorList>
    </citation>
    <scope>NUCLEOTIDE SEQUENCE [LARGE SCALE GENOMIC DNA]</scope>
    <source>
        <strain evidence="9">DSM 44983</strain>
    </source>
</reference>
<evidence type="ECO:0000313" key="9">
    <source>
        <dbReference type="Proteomes" id="UP000198226"/>
    </source>
</evidence>
<dbReference type="EMBL" id="LT607752">
    <property type="protein sequence ID" value="SCG56491.1"/>
    <property type="molecule type" value="Genomic_DNA"/>
</dbReference>
<dbReference type="AlphaFoldDB" id="A0A109ILR7"/>
<keyword evidence="6" id="KW-1003">Cell membrane</keyword>
<keyword evidence="9" id="KW-1185">Reference proteome</keyword>
<dbReference type="Proteomes" id="UP000198226">
    <property type="component" value="Chromosome I"/>
</dbReference>
<organism evidence="8 9">
    <name type="scientific">Micromonospora rifamycinica</name>
    <dbReference type="NCBI Taxonomy" id="291594"/>
    <lineage>
        <taxon>Bacteria</taxon>
        <taxon>Bacillati</taxon>
        <taxon>Actinomycetota</taxon>
        <taxon>Actinomycetes</taxon>
        <taxon>Micromonosporales</taxon>
        <taxon>Micromonosporaceae</taxon>
        <taxon>Micromonospora</taxon>
    </lineage>
</organism>
<evidence type="ECO:0000259" key="7">
    <source>
        <dbReference type="PROSITE" id="PS51012"/>
    </source>
</evidence>
<dbReference type="InterPro" id="IPR051784">
    <property type="entry name" value="Nod_factor_ABC_transporter"/>
</dbReference>
<feature type="transmembrane region" description="Helical" evidence="6">
    <location>
        <begin position="246"/>
        <end position="265"/>
    </location>
</feature>
<dbReference type="PIRSF" id="PIRSF006648">
    <property type="entry name" value="DrrB"/>
    <property type="match status" value="1"/>
</dbReference>
<dbReference type="PANTHER" id="PTHR43229">
    <property type="entry name" value="NODULATION PROTEIN J"/>
    <property type="match status" value="1"/>
</dbReference>
<feature type="transmembrane region" description="Helical" evidence="6">
    <location>
        <begin position="158"/>
        <end position="182"/>
    </location>
</feature>
<evidence type="ECO:0000256" key="5">
    <source>
        <dbReference type="ARBA" id="ARBA00023251"/>
    </source>
</evidence>
<gene>
    <name evidence="8" type="ORF">GA0070623_2429</name>
</gene>
<dbReference type="GO" id="GO:0046677">
    <property type="term" value="P:response to antibiotic"/>
    <property type="evidence" value="ECO:0007669"/>
    <property type="project" value="UniProtKB-KW"/>
</dbReference>
<dbReference type="Pfam" id="PF01061">
    <property type="entry name" value="ABC2_membrane"/>
    <property type="match status" value="1"/>
</dbReference>
<evidence type="ECO:0000256" key="3">
    <source>
        <dbReference type="ARBA" id="ARBA00022989"/>
    </source>
</evidence>
<proteinExistence type="inferred from homology"/>
<feature type="transmembrane region" description="Helical" evidence="6">
    <location>
        <begin position="189"/>
        <end position="208"/>
    </location>
</feature>
<dbReference type="PANTHER" id="PTHR43229:SF2">
    <property type="entry name" value="NODULATION PROTEIN J"/>
    <property type="match status" value="1"/>
</dbReference>
<keyword evidence="6" id="KW-0813">Transport</keyword>
<keyword evidence="2 6" id="KW-0812">Transmembrane</keyword>
<evidence type="ECO:0000313" key="8">
    <source>
        <dbReference type="EMBL" id="SCG56491.1"/>
    </source>
</evidence>
<keyword evidence="5" id="KW-0046">Antibiotic resistance</keyword>
<name>A0A109ILR7_9ACTN</name>
<evidence type="ECO:0000256" key="1">
    <source>
        <dbReference type="ARBA" id="ARBA00004141"/>
    </source>
</evidence>
<sequence length="272" mass="29078">MTAATVATPSARPAPARRLGLTAGLRHTGTLAWRSLVQIKHNPMELLDLSIQPVMFVLLFTYVFGGAISGSPGEYLTFALPGIIVQNAFFATMTTGFGLNQDLTKGVFDRLRSLPVARWSPLAGRIVADTVKQAWSLTLLLGVGMILGFRLGNGLFGLLGAFALLLVFSLAAAWMSVLVGVLVSEPDKVQIFGFTVIFPLSFTSNAFVPTETMPSWLQHWVEVNPVTILANALRGLLVGGPVAGPVLQSLLWAVAIAAVFAPLAVRGLRRRV</sequence>
<feature type="transmembrane region" description="Helical" evidence="6">
    <location>
        <begin position="134"/>
        <end position="152"/>
    </location>
</feature>
<evidence type="ECO:0000256" key="4">
    <source>
        <dbReference type="ARBA" id="ARBA00023136"/>
    </source>
</evidence>
<comment type="subcellular location">
    <subcellularLocation>
        <location evidence="6">Cell membrane</location>
        <topology evidence="6">Multi-pass membrane protein</topology>
    </subcellularLocation>
    <subcellularLocation>
        <location evidence="1">Membrane</location>
        <topology evidence="1">Multi-pass membrane protein</topology>
    </subcellularLocation>
</comment>
<accession>A0A109ILR7</accession>
<dbReference type="RefSeq" id="WP_067305860.1">
    <property type="nucleotide sequence ID" value="NZ_JBEZDB010000009.1"/>
</dbReference>
<feature type="transmembrane region" description="Helical" evidence="6">
    <location>
        <begin position="75"/>
        <end position="99"/>
    </location>
</feature>
<dbReference type="InterPro" id="IPR047817">
    <property type="entry name" value="ABC2_TM_bact-type"/>
</dbReference>
<dbReference type="GO" id="GO:0043190">
    <property type="term" value="C:ATP-binding cassette (ABC) transporter complex"/>
    <property type="evidence" value="ECO:0007669"/>
    <property type="project" value="InterPro"/>
</dbReference>
<dbReference type="PROSITE" id="PS51012">
    <property type="entry name" value="ABC_TM2"/>
    <property type="match status" value="1"/>
</dbReference>
<dbReference type="GO" id="GO:0140359">
    <property type="term" value="F:ABC-type transporter activity"/>
    <property type="evidence" value="ECO:0007669"/>
    <property type="project" value="InterPro"/>
</dbReference>
<evidence type="ECO:0000256" key="6">
    <source>
        <dbReference type="RuleBase" id="RU361157"/>
    </source>
</evidence>
<keyword evidence="4 6" id="KW-0472">Membrane</keyword>
<comment type="similarity">
    <text evidence="6">Belongs to the ABC-2 integral membrane protein family.</text>
</comment>
<feature type="domain" description="ABC transmembrane type-2" evidence="7">
    <location>
        <begin position="44"/>
        <end position="271"/>
    </location>
</feature>
<feature type="transmembrane region" description="Helical" evidence="6">
    <location>
        <begin position="49"/>
        <end position="69"/>
    </location>
</feature>
<evidence type="ECO:0000256" key="2">
    <source>
        <dbReference type="ARBA" id="ARBA00022692"/>
    </source>
</evidence>
<dbReference type="InterPro" id="IPR000412">
    <property type="entry name" value="ABC_2_transport"/>
</dbReference>
<protein>
    <recommendedName>
        <fullName evidence="6">Transport permease protein</fullName>
    </recommendedName>
</protein>
<keyword evidence="3 6" id="KW-1133">Transmembrane helix</keyword>